<sequence length="80" mass="8923">MVVLVAEILLVFSHEQVRDMLIDHAIHRNIDLVTTHQPGFLIEAGLLCWQFIVLQFFRGDGVPPLHEKQSGDSDCATAGI</sequence>
<dbReference type="KEGG" id="peh:Spb1_16730"/>
<proteinExistence type="predicted"/>
<protein>
    <submittedName>
        <fullName evidence="1">Uncharacterized protein</fullName>
    </submittedName>
</protein>
<reference evidence="1 2" key="1">
    <citation type="submission" date="2019-02" db="EMBL/GenBank/DDBJ databases">
        <title>Deep-cultivation of Planctomycetes and their phenomic and genomic characterization uncovers novel biology.</title>
        <authorList>
            <person name="Wiegand S."/>
            <person name="Jogler M."/>
            <person name="Boedeker C."/>
            <person name="Pinto D."/>
            <person name="Vollmers J."/>
            <person name="Rivas-Marin E."/>
            <person name="Kohn T."/>
            <person name="Peeters S.H."/>
            <person name="Heuer A."/>
            <person name="Rast P."/>
            <person name="Oberbeckmann S."/>
            <person name="Bunk B."/>
            <person name="Jeske O."/>
            <person name="Meyerdierks A."/>
            <person name="Storesund J.E."/>
            <person name="Kallscheuer N."/>
            <person name="Luecker S."/>
            <person name="Lage O.M."/>
            <person name="Pohl T."/>
            <person name="Merkel B.J."/>
            <person name="Hornburger P."/>
            <person name="Mueller R.-W."/>
            <person name="Bruemmer F."/>
            <person name="Labrenz M."/>
            <person name="Spormann A.M."/>
            <person name="Op den Camp H."/>
            <person name="Overmann J."/>
            <person name="Amann R."/>
            <person name="Jetten M.S.M."/>
            <person name="Mascher T."/>
            <person name="Medema M.H."/>
            <person name="Devos D.P."/>
            <person name="Kaster A.-K."/>
            <person name="Ovreas L."/>
            <person name="Rohde M."/>
            <person name="Galperin M.Y."/>
            <person name="Jogler C."/>
        </authorList>
    </citation>
    <scope>NUCLEOTIDE SEQUENCE [LARGE SCALE GENOMIC DNA]</scope>
    <source>
        <strain evidence="1 2">Spb1</strain>
    </source>
</reference>
<organism evidence="1 2">
    <name type="scientific">Planctopirus ephydatiae</name>
    <dbReference type="NCBI Taxonomy" id="2528019"/>
    <lineage>
        <taxon>Bacteria</taxon>
        <taxon>Pseudomonadati</taxon>
        <taxon>Planctomycetota</taxon>
        <taxon>Planctomycetia</taxon>
        <taxon>Planctomycetales</taxon>
        <taxon>Planctomycetaceae</taxon>
        <taxon>Planctopirus</taxon>
    </lineage>
</organism>
<evidence type="ECO:0000313" key="1">
    <source>
        <dbReference type="EMBL" id="QDV29756.1"/>
    </source>
</evidence>
<name>A0A518GMH2_9PLAN</name>
<gene>
    <name evidence="1" type="ORF">Spb1_16730</name>
</gene>
<keyword evidence="2" id="KW-1185">Reference proteome</keyword>
<evidence type="ECO:0000313" key="2">
    <source>
        <dbReference type="Proteomes" id="UP000315349"/>
    </source>
</evidence>
<dbReference type="Proteomes" id="UP000315349">
    <property type="component" value="Chromosome"/>
</dbReference>
<dbReference type="EMBL" id="CP036299">
    <property type="protein sequence ID" value="QDV29756.1"/>
    <property type="molecule type" value="Genomic_DNA"/>
</dbReference>
<dbReference type="AlphaFoldDB" id="A0A518GMH2"/>
<accession>A0A518GMH2</accession>